<protein>
    <submittedName>
        <fullName evidence="1">Uncharacterized protein</fullName>
    </submittedName>
</protein>
<name>A0A5C5ZM92_9BACT</name>
<dbReference type="AlphaFoldDB" id="A0A5C5ZM92"/>
<gene>
    <name evidence="1" type="ORF">Mal64_16850</name>
</gene>
<dbReference type="EMBL" id="SJPQ01000002">
    <property type="protein sequence ID" value="TWT88206.1"/>
    <property type="molecule type" value="Genomic_DNA"/>
</dbReference>
<organism evidence="1 2">
    <name type="scientific">Pseudobythopirellula maris</name>
    <dbReference type="NCBI Taxonomy" id="2527991"/>
    <lineage>
        <taxon>Bacteria</taxon>
        <taxon>Pseudomonadati</taxon>
        <taxon>Planctomycetota</taxon>
        <taxon>Planctomycetia</taxon>
        <taxon>Pirellulales</taxon>
        <taxon>Lacipirellulaceae</taxon>
        <taxon>Pseudobythopirellula</taxon>
    </lineage>
</organism>
<evidence type="ECO:0000313" key="2">
    <source>
        <dbReference type="Proteomes" id="UP000315440"/>
    </source>
</evidence>
<reference evidence="1 2" key="1">
    <citation type="submission" date="2019-02" db="EMBL/GenBank/DDBJ databases">
        <title>Deep-cultivation of Planctomycetes and their phenomic and genomic characterization uncovers novel biology.</title>
        <authorList>
            <person name="Wiegand S."/>
            <person name="Jogler M."/>
            <person name="Boedeker C."/>
            <person name="Pinto D."/>
            <person name="Vollmers J."/>
            <person name="Rivas-Marin E."/>
            <person name="Kohn T."/>
            <person name="Peeters S.H."/>
            <person name="Heuer A."/>
            <person name="Rast P."/>
            <person name="Oberbeckmann S."/>
            <person name="Bunk B."/>
            <person name="Jeske O."/>
            <person name="Meyerdierks A."/>
            <person name="Storesund J.E."/>
            <person name="Kallscheuer N."/>
            <person name="Luecker S."/>
            <person name="Lage O.M."/>
            <person name="Pohl T."/>
            <person name="Merkel B.J."/>
            <person name="Hornburger P."/>
            <person name="Mueller R.-W."/>
            <person name="Bruemmer F."/>
            <person name="Labrenz M."/>
            <person name="Spormann A.M."/>
            <person name="Op Den Camp H."/>
            <person name="Overmann J."/>
            <person name="Amann R."/>
            <person name="Jetten M.S.M."/>
            <person name="Mascher T."/>
            <person name="Medema M.H."/>
            <person name="Devos D.P."/>
            <person name="Kaster A.-K."/>
            <person name="Ovreas L."/>
            <person name="Rohde M."/>
            <person name="Galperin M.Y."/>
            <person name="Jogler C."/>
        </authorList>
    </citation>
    <scope>NUCLEOTIDE SEQUENCE [LARGE SCALE GENOMIC DNA]</scope>
    <source>
        <strain evidence="1 2">Mal64</strain>
    </source>
</reference>
<sequence length="179" mass="20675">MSVDSFYSANAKFGPHCDERWTGYIAWRQVSQVSEIVSTDTLLCPNLIKEYTSQDWDHNVQEDYRTDFFLDPQYLRERVDYDPLLHNILAITVRPTCDPPVPDGFVHCGYDILDSFESLSVLTNCGSFPEIFPDSEINTLGLLDSRDRANAIANRIRTEYPEESHCMDCRVWYLARYAG</sequence>
<accession>A0A5C5ZM92</accession>
<keyword evidence="2" id="KW-1185">Reference proteome</keyword>
<dbReference type="OrthoDB" id="571704at2"/>
<dbReference type="RefSeq" id="WP_146399065.1">
    <property type="nucleotide sequence ID" value="NZ_SJPQ01000002.1"/>
</dbReference>
<proteinExistence type="predicted"/>
<dbReference type="Proteomes" id="UP000315440">
    <property type="component" value="Unassembled WGS sequence"/>
</dbReference>
<evidence type="ECO:0000313" key="1">
    <source>
        <dbReference type="EMBL" id="TWT88206.1"/>
    </source>
</evidence>
<comment type="caution">
    <text evidence="1">The sequence shown here is derived from an EMBL/GenBank/DDBJ whole genome shotgun (WGS) entry which is preliminary data.</text>
</comment>